<dbReference type="InterPro" id="IPR036397">
    <property type="entry name" value="RNaseH_sf"/>
</dbReference>
<protein>
    <submittedName>
        <fullName evidence="2">Retrovirus-related Pol polyprotein from transposon gypsy</fullName>
    </submittedName>
</protein>
<proteinExistence type="predicted"/>
<comment type="caution">
    <text evidence="2">The sequence shown here is derived from an EMBL/GenBank/DDBJ whole genome shotgun (WGS) entry which is preliminary data.</text>
</comment>
<dbReference type="AlphaFoldDB" id="A0A9P6GUJ9"/>
<evidence type="ECO:0000313" key="2">
    <source>
        <dbReference type="EMBL" id="KAF9745492.1"/>
    </source>
</evidence>
<dbReference type="GO" id="GO:0015074">
    <property type="term" value="P:DNA integration"/>
    <property type="evidence" value="ECO:0007669"/>
    <property type="project" value="InterPro"/>
</dbReference>
<sequence length="175" mass="19990">DVYSKYACTYPIMSKQAMDIKSCLESLVFSFGSPGNIQCDNGKEFSNSLIKEFCENYKINLIHGRPRHPQSQVQVERFNQTLTRYLITHLFESENEEKDVIKWIYLLSRVTYQYNTAVHSATGKSPFLLFFGREGFNSVKGPLNADDNDGLIKHYSVNIFEESLLSLNSTPATPL</sequence>
<name>A0A9P6GUJ9_9MICR</name>
<evidence type="ECO:0000259" key="1">
    <source>
        <dbReference type="PROSITE" id="PS50994"/>
    </source>
</evidence>
<organism evidence="2 3">
    <name type="scientific">Nosema granulosis</name>
    <dbReference type="NCBI Taxonomy" id="83296"/>
    <lineage>
        <taxon>Eukaryota</taxon>
        <taxon>Fungi</taxon>
        <taxon>Fungi incertae sedis</taxon>
        <taxon>Microsporidia</taxon>
        <taxon>Nosematidae</taxon>
        <taxon>Nosema</taxon>
    </lineage>
</organism>
<feature type="domain" description="Integrase catalytic" evidence="1">
    <location>
        <begin position="1"/>
        <end position="134"/>
    </location>
</feature>
<dbReference type="SUPFAM" id="SSF53098">
    <property type="entry name" value="Ribonuclease H-like"/>
    <property type="match status" value="1"/>
</dbReference>
<dbReference type="InterPro" id="IPR050951">
    <property type="entry name" value="Retrovirus_Pol_polyprotein"/>
</dbReference>
<keyword evidence="3" id="KW-1185">Reference proteome</keyword>
<evidence type="ECO:0000313" key="3">
    <source>
        <dbReference type="Proteomes" id="UP000740883"/>
    </source>
</evidence>
<dbReference type="Pfam" id="PF00665">
    <property type="entry name" value="rve"/>
    <property type="match status" value="1"/>
</dbReference>
<dbReference type="OrthoDB" id="2194511at2759"/>
<dbReference type="PROSITE" id="PS50994">
    <property type="entry name" value="INTEGRASE"/>
    <property type="match status" value="1"/>
</dbReference>
<dbReference type="GO" id="GO:0003676">
    <property type="term" value="F:nucleic acid binding"/>
    <property type="evidence" value="ECO:0007669"/>
    <property type="project" value="InterPro"/>
</dbReference>
<feature type="non-terminal residue" evidence="2">
    <location>
        <position position="1"/>
    </location>
</feature>
<dbReference type="EMBL" id="SBJO01001433">
    <property type="protein sequence ID" value="KAF9745492.1"/>
    <property type="molecule type" value="Genomic_DNA"/>
</dbReference>
<dbReference type="GO" id="GO:0005634">
    <property type="term" value="C:nucleus"/>
    <property type="evidence" value="ECO:0007669"/>
    <property type="project" value="UniProtKB-ARBA"/>
</dbReference>
<accession>A0A9P6GUJ9</accession>
<dbReference type="PANTHER" id="PTHR37984">
    <property type="entry name" value="PROTEIN CBG26694"/>
    <property type="match status" value="1"/>
</dbReference>
<gene>
    <name evidence="2" type="primary">pol_207</name>
    <name evidence="2" type="ORF">NGRA_3548</name>
</gene>
<dbReference type="PANTHER" id="PTHR37984:SF5">
    <property type="entry name" value="PROTEIN NYNRIN-LIKE"/>
    <property type="match status" value="1"/>
</dbReference>
<reference evidence="2 3" key="1">
    <citation type="journal article" date="2020" name="Genome Biol. Evol.">
        <title>Comparative genomics of strictly vertically transmitted, feminizing microsporidia endosymbionts of amphipod crustaceans.</title>
        <authorList>
            <person name="Cormier A."/>
            <person name="Chebbi M.A."/>
            <person name="Giraud I."/>
            <person name="Wattier R."/>
            <person name="Teixeira M."/>
            <person name="Gilbert C."/>
            <person name="Rigaud T."/>
            <person name="Cordaux R."/>
        </authorList>
    </citation>
    <scope>NUCLEOTIDE SEQUENCE [LARGE SCALE GENOMIC DNA]</scope>
    <source>
        <strain evidence="2 3">Ou3-Ou53</strain>
    </source>
</reference>
<dbReference type="Proteomes" id="UP000740883">
    <property type="component" value="Unassembled WGS sequence"/>
</dbReference>
<dbReference type="InterPro" id="IPR012337">
    <property type="entry name" value="RNaseH-like_sf"/>
</dbReference>
<dbReference type="InterPro" id="IPR001584">
    <property type="entry name" value="Integrase_cat-core"/>
</dbReference>
<dbReference type="Gene3D" id="3.30.420.10">
    <property type="entry name" value="Ribonuclease H-like superfamily/Ribonuclease H"/>
    <property type="match status" value="1"/>
</dbReference>